<dbReference type="Gene3D" id="3.40.1710.10">
    <property type="entry name" value="abc type-2 transporter like domain"/>
    <property type="match status" value="1"/>
</dbReference>
<dbReference type="PANTHER" id="PTHR30294:SF38">
    <property type="entry name" value="TRANSPORT PERMEASE PROTEIN"/>
    <property type="match status" value="1"/>
</dbReference>
<dbReference type="EMBL" id="CP015193">
    <property type="protein sequence ID" value="ASJ15583.1"/>
    <property type="molecule type" value="Genomic_DNA"/>
</dbReference>
<comment type="subcellular location">
    <subcellularLocation>
        <location evidence="1">Cell membrane</location>
        <topology evidence="1">Multi-pass membrane protein</topology>
    </subcellularLocation>
</comment>
<dbReference type="PANTHER" id="PTHR30294">
    <property type="entry name" value="MEMBRANE COMPONENT OF ABC TRANSPORTER YHHJ-RELATED"/>
    <property type="match status" value="1"/>
</dbReference>
<keyword evidence="2" id="KW-1003">Cell membrane</keyword>
<dbReference type="GO" id="GO:0140359">
    <property type="term" value="F:ABC-type transporter activity"/>
    <property type="evidence" value="ECO:0007669"/>
    <property type="project" value="InterPro"/>
</dbReference>
<dbReference type="Proteomes" id="UP000250189">
    <property type="component" value="Chromosome"/>
</dbReference>
<dbReference type="AlphaFoldDB" id="A0A2Z2N4S0"/>
<evidence type="ECO:0000313" key="9">
    <source>
        <dbReference type="Proteomes" id="UP000250189"/>
    </source>
</evidence>
<proteinExistence type="predicted"/>
<evidence type="ECO:0000256" key="2">
    <source>
        <dbReference type="ARBA" id="ARBA00022475"/>
    </source>
</evidence>
<name>A0A2Z2N4S0_9EURY</name>
<keyword evidence="4 6" id="KW-1133">Transmembrane helix</keyword>
<keyword evidence="5 6" id="KW-0472">Membrane</keyword>
<dbReference type="InterPro" id="IPR013525">
    <property type="entry name" value="ABC2_TM"/>
</dbReference>
<dbReference type="GO" id="GO:0005886">
    <property type="term" value="C:plasma membrane"/>
    <property type="evidence" value="ECO:0007669"/>
    <property type="project" value="UniProtKB-SubCell"/>
</dbReference>
<dbReference type="Pfam" id="PF12698">
    <property type="entry name" value="ABC2_membrane_3"/>
    <property type="match status" value="1"/>
</dbReference>
<gene>
    <name evidence="8" type="ORF">A3L04_00075</name>
</gene>
<feature type="domain" description="ABC-2 type transporter transmembrane" evidence="7">
    <location>
        <begin position="21"/>
        <end position="106"/>
    </location>
</feature>
<evidence type="ECO:0000313" key="8">
    <source>
        <dbReference type="EMBL" id="ASJ15583.1"/>
    </source>
</evidence>
<feature type="transmembrane region" description="Helical" evidence="6">
    <location>
        <begin position="24"/>
        <end position="43"/>
    </location>
</feature>
<sequence>MDWSRILAVSKRSLLELKHDKRTLMYALVTPMVLMILFGIAFGGHVHDVKVIIVNEDGTFASKVIANLDKDTFSISQGTSLEEALDKLKNGECWAVLYFPKDMQTGIFRQK</sequence>
<dbReference type="InterPro" id="IPR051449">
    <property type="entry name" value="ABC-2_transporter_component"/>
</dbReference>
<accession>A0A2Z2N4S0</accession>
<reference evidence="8 9" key="1">
    <citation type="submission" date="2016-04" db="EMBL/GenBank/DDBJ databases">
        <title>Complete genome sequence of Thermococcus chitonophagus type strain GC74.</title>
        <authorList>
            <person name="Oger P.M."/>
        </authorList>
    </citation>
    <scope>NUCLEOTIDE SEQUENCE [LARGE SCALE GENOMIC DNA]</scope>
    <source>
        <strain evidence="8 9">GC74</strain>
    </source>
</reference>
<protein>
    <recommendedName>
        <fullName evidence="7">ABC-2 type transporter transmembrane domain-containing protein</fullName>
    </recommendedName>
</protein>
<organism evidence="8 9">
    <name type="scientific">Thermococcus chitonophagus</name>
    <dbReference type="NCBI Taxonomy" id="54262"/>
    <lineage>
        <taxon>Archaea</taxon>
        <taxon>Methanobacteriati</taxon>
        <taxon>Methanobacteriota</taxon>
        <taxon>Thermococci</taxon>
        <taxon>Thermococcales</taxon>
        <taxon>Thermococcaceae</taxon>
        <taxon>Thermococcus</taxon>
    </lineage>
</organism>
<keyword evidence="9" id="KW-1185">Reference proteome</keyword>
<evidence type="ECO:0000256" key="1">
    <source>
        <dbReference type="ARBA" id="ARBA00004651"/>
    </source>
</evidence>
<evidence type="ECO:0000256" key="5">
    <source>
        <dbReference type="ARBA" id="ARBA00023136"/>
    </source>
</evidence>
<evidence type="ECO:0000256" key="3">
    <source>
        <dbReference type="ARBA" id="ARBA00022692"/>
    </source>
</evidence>
<evidence type="ECO:0000256" key="4">
    <source>
        <dbReference type="ARBA" id="ARBA00022989"/>
    </source>
</evidence>
<evidence type="ECO:0000259" key="7">
    <source>
        <dbReference type="Pfam" id="PF12698"/>
    </source>
</evidence>
<evidence type="ECO:0000256" key="6">
    <source>
        <dbReference type="SAM" id="Phobius"/>
    </source>
</evidence>
<keyword evidence="3 6" id="KW-0812">Transmembrane</keyword>